<dbReference type="Proteomes" id="UP001648503">
    <property type="component" value="Unassembled WGS sequence"/>
</dbReference>
<comment type="caution">
    <text evidence="2">The sequence shown here is derived from an EMBL/GenBank/DDBJ whole genome shotgun (WGS) entry which is preliminary data.</text>
</comment>
<protein>
    <recommendedName>
        <fullName evidence="1">MULE transposase domain-containing protein</fullName>
    </recommendedName>
</protein>
<gene>
    <name evidence="2" type="ORF">BASA50_008439</name>
</gene>
<reference evidence="2 3" key="1">
    <citation type="submission" date="2021-02" db="EMBL/GenBank/DDBJ databases">
        <title>Variation within the Batrachochytrium salamandrivorans European outbreak.</title>
        <authorList>
            <person name="Kelly M."/>
            <person name="Pasmans F."/>
            <person name="Shea T.P."/>
            <person name="Munoz J.F."/>
            <person name="Carranza S."/>
            <person name="Cuomo C.A."/>
            <person name="Martel A."/>
        </authorList>
    </citation>
    <scope>NUCLEOTIDE SEQUENCE [LARGE SCALE GENOMIC DNA]</scope>
    <source>
        <strain evidence="2 3">AMFP18/2</strain>
    </source>
</reference>
<dbReference type="Pfam" id="PF10551">
    <property type="entry name" value="MULE"/>
    <property type="match status" value="1"/>
</dbReference>
<evidence type="ECO:0000259" key="1">
    <source>
        <dbReference type="Pfam" id="PF10551"/>
    </source>
</evidence>
<sequence length="210" mass="23737">MDCTYKTNGFGMALLNIIGITATDSTFNAGLAFICNETEPMLCLWELQSFDIVTKPSVSFVYCSSKKAFEDQMDYVSNQMAAKARSLWFKLNTKMELDKFTFGSLNILWILWCPLVKKVSKHALDKDVNDDQVACCHGAFGLSRSDVIAAAFSPTALATKRGRPAGSTKRKAIQREKSLFGARDWVEMFAMWSGWSQFLNMRLRKHLKQQ</sequence>
<feature type="domain" description="MULE transposase" evidence="1">
    <location>
        <begin position="1"/>
        <end position="42"/>
    </location>
</feature>
<keyword evidence="3" id="KW-1185">Reference proteome</keyword>
<proteinExistence type="predicted"/>
<evidence type="ECO:0000313" key="3">
    <source>
        <dbReference type="Proteomes" id="UP001648503"/>
    </source>
</evidence>
<dbReference type="InterPro" id="IPR018289">
    <property type="entry name" value="MULE_transposase_dom"/>
</dbReference>
<evidence type="ECO:0000313" key="2">
    <source>
        <dbReference type="EMBL" id="KAH6591875.1"/>
    </source>
</evidence>
<name>A0ABQ8F464_9FUNG</name>
<dbReference type="EMBL" id="JAFCIX010000394">
    <property type="protein sequence ID" value="KAH6591875.1"/>
    <property type="molecule type" value="Genomic_DNA"/>
</dbReference>
<accession>A0ABQ8F464</accession>
<organism evidence="2 3">
    <name type="scientific">Batrachochytrium salamandrivorans</name>
    <dbReference type="NCBI Taxonomy" id="1357716"/>
    <lineage>
        <taxon>Eukaryota</taxon>
        <taxon>Fungi</taxon>
        <taxon>Fungi incertae sedis</taxon>
        <taxon>Chytridiomycota</taxon>
        <taxon>Chytridiomycota incertae sedis</taxon>
        <taxon>Chytridiomycetes</taxon>
        <taxon>Rhizophydiales</taxon>
        <taxon>Rhizophydiales incertae sedis</taxon>
        <taxon>Batrachochytrium</taxon>
    </lineage>
</organism>